<dbReference type="PANTHER" id="PTHR43716:SF1">
    <property type="entry name" value="D-2-HYDROXYGLUTARATE DEHYDROGENASE, MITOCHONDRIAL"/>
    <property type="match status" value="1"/>
</dbReference>
<dbReference type="Pfam" id="PF01565">
    <property type="entry name" value="FAD_binding_4"/>
    <property type="match status" value="1"/>
</dbReference>
<dbReference type="InterPro" id="IPR016166">
    <property type="entry name" value="FAD-bd_PCMH"/>
</dbReference>
<dbReference type="FunFam" id="3.30.70.2740:FF:000002">
    <property type="entry name" value="D-2-hydroxyglutarate dehydrogenase mitochondrial"/>
    <property type="match status" value="1"/>
</dbReference>
<dbReference type="SUPFAM" id="SSF56176">
    <property type="entry name" value="FAD-binding/transporter-associated domain-like"/>
    <property type="match status" value="1"/>
</dbReference>
<dbReference type="InterPro" id="IPR016171">
    <property type="entry name" value="Vanillyl_alc_oxidase_C-sub2"/>
</dbReference>
<evidence type="ECO:0000313" key="12">
    <source>
        <dbReference type="WBParaSite" id="PSU_v2.g8625.t1"/>
    </source>
</evidence>
<evidence type="ECO:0000256" key="2">
    <source>
        <dbReference type="ARBA" id="ARBA00008000"/>
    </source>
</evidence>
<dbReference type="Proteomes" id="UP000887577">
    <property type="component" value="Unplaced"/>
</dbReference>
<proteinExistence type="inferred from homology"/>
<evidence type="ECO:0000256" key="8">
    <source>
        <dbReference type="ARBA" id="ARBA00045410"/>
    </source>
</evidence>
<dbReference type="Gene3D" id="3.30.70.2190">
    <property type="match status" value="1"/>
</dbReference>
<dbReference type="InterPro" id="IPR016164">
    <property type="entry name" value="FAD-linked_Oxase-like_C"/>
</dbReference>
<reference evidence="12" key="1">
    <citation type="submission" date="2022-11" db="UniProtKB">
        <authorList>
            <consortium name="WormBaseParasite"/>
        </authorList>
    </citation>
    <scope>IDENTIFICATION</scope>
</reference>
<dbReference type="FunFam" id="3.30.70.2190:FF:000001">
    <property type="entry name" value="D-2-hydroxyglutarate dehydrogenase mitochondrial"/>
    <property type="match status" value="1"/>
</dbReference>
<dbReference type="Gene3D" id="1.10.45.10">
    <property type="entry name" value="Vanillyl-alcohol Oxidase, Chain A, domain 4"/>
    <property type="match status" value="1"/>
</dbReference>
<evidence type="ECO:0000256" key="6">
    <source>
        <dbReference type="ARBA" id="ARBA00039003"/>
    </source>
</evidence>
<evidence type="ECO:0000313" key="11">
    <source>
        <dbReference type="Proteomes" id="UP000887577"/>
    </source>
</evidence>
<dbReference type="EC" id="1.1.99.39" evidence="6"/>
<evidence type="ECO:0000259" key="10">
    <source>
        <dbReference type="PROSITE" id="PS51387"/>
    </source>
</evidence>
<keyword evidence="4" id="KW-0274">FAD</keyword>
<organism evidence="11 12">
    <name type="scientific">Panagrolaimus superbus</name>
    <dbReference type="NCBI Taxonomy" id="310955"/>
    <lineage>
        <taxon>Eukaryota</taxon>
        <taxon>Metazoa</taxon>
        <taxon>Ecdysozoa</taxon>
        <taxon>Nematoda</taxon>
        <taxon>Chromadorea</taxon>
        <taxon>Rhabditida</taxon>
        <taxon>Tylenchina</taxon>
        <taxon>Panagrolaimomorpha</taxon>
        <taxon>Panagrolaimoidea</taxon>
        <taxon>Panagrolaimidae</taxon>
        <taxon>Panagrolaimus</taxon>
    </lineage>
</organism>
<comment type="function">
    <text evidence="8">Catalyzes the oxidation of D-2-hydroxyglutarate (D-2-HG) to alpha-ketoglutarate. Also catalyzes the oxidation of other D-2-hydroxyacids, such as D-malate (D-MAL) and D-lactate (D-LAC). Exhibits high activities towards D-2-HG and D-MAL but a very weak activity towards D-LAC.</text>
</comment>
<keyword evidence="11" id="KW-1185">Reference proteome</keyword>
<comment type="similarity">
    <text evidence="2">Belongs to the FAD-binding oxidoreductase/transferase type 4 family.</text>
</comment>
<dbReference type="Pfam" id="PF02913">
    <property type="entry name" value="FAD-oxidase_C"/>
    <property type="match status" value="1"/>
</dbReference>
<keyword evidence="5" id="KW-0560">Oxidoreductase</keyword>
<protein>
    <recommendedName>
        <fullName evidence="7">D-2-hydroxyglutarate dehydrogenase, mitochondrial</fullName>
        <ecNumber evidence="6">1.1.99.39</ecNumber>
    </recommendedName>
</protein>
<dbReference type="InterPro" id="IPR016169">
    <property type="entry name" value="FAD-bd_PCMH_sub2"/>
</dbReference>
<dbReference type="SUPFAM" id="SSF55103">
    <property type="entry name" value="FAD-linked oxidases, C-terminal domain"/>
    <property type="match status" value="1"/>
</dbReference>
<dbReference type="GO" id="GO:0005739">
    <property type="term" value="C:mitochondrion"/>
    <property type="evidence" value="ECO:0007669"/>
    <property type="project" value="TreeGrafter"/>
</dbReference>
<evidence type="ECO:0000256" key="9">
    <source>
        <dbReference type="ARBA" id="ARBA00049267"/>
    </source>
</evidence>
<keyword evidence="3" id="KW-0285">Flavoprotein</keyword>
<dbReference type="Gene3D" id="3.30.70.2740">
    <property type="match status" value="1"/>
</dbReference>
<dbReference type="InterPro" id="IPR006094">
    <property type="entry name" value="Oxid_FAD_bind_N"/>
</dbReference>
<accession>A0A914Z8H4</accession>
<evidence type="ECO:0000256" key="7">
    <source>
        <dbReference type="ARBA" id="ARBA00039639"/>
    </source>
</evidence>
<evidence type="ECO:0000256" key="4">
    <source>
        <dbReference type="ARBA" id="ARBA00022827"/>
    </source>
</evidence>
<dbReference type="Gene3D" id="3.30.465.10">
    <property type="match status" value="1"/>
</dbReference>
<feature type="domain" description="FAD-binding PCMH-type" evidence="10">
    <location>
        <begin position="1"/>
        <end position="126"/>
    </location>
</feature>
<name>A0A914Z8H4_9BILA</name>
<comment type="cofactor">
    <cofactor evidence="1">
        <name>FAD</name>
        <dbReference type="ChEBI" id="CHEBI:57692"/>
    </cofactor>
</comment>
<evidence type="ECO:0000256" key="3">
    <source>
        <dbReference type="ARBA" id="ARBA00022630"/>
    </source>
</evidence>
<dbReference type="InterPro" id="IPR051264">
    <property type="entry name" value="FAD-oxidored/transferase_4"/>
</dbReference>
<dbReference type="PANTHER" id="PTHR43716">
    <property type="entry name" value="D-2-HYDROXYGLUTARATE DEHYDROGENASE, MITOCHONDRIAL"/>
    <property type="match status" value="1"/>
</dbReference>
<dbReference type="PROSITE" id="PS51387">
    <property type="entry name" value="FAD_PCMH"/>
    <property type="match status" value="1"/>
</dbReference>
<dbReference type="InterPro" id="IPR036318">
    <property type="entry name" value="FAD-bd_PCMH-like_sf"/>
</dbReference>
<comment type="catalytic activity">
    <reaction evidence="9">
        <text>(R)-malate + A = oxaloacetate + AH2</text>
        <dbReference type="Rhea" id="RHEA:67460"/>
        <dbReference type="ChEBI" id="CHEBI:13193"/>
        <dbReference type="ChEBI" id="CHEBI:15588"/>
        <dbReference type="ChEBI" id="CHEBI:16452"/>
        <dbReference type="ChEBI" id="CHEBI:17499"/>
    </reaction>
    <physiologicalReaction direction="left-to-right" evidence="9">
        <dbReference type="Rhea" id="RHEA:67461"/>
    </physiologicalReaction>
</comment>
<dbReference type="GO" id="GO:0071949">
    <property type="term" value="F:FAD binding"/>
    <property type="evidence" value="ECO:0007669"/>
    <property type="project" value="InterPro"/>
</dbReference>
<dbReference type="InterPro" id="IPR004113">
    <property type="entry name" value="FAD-bd_oxidored_4_C"/>
</dbReference>
<dbReference type="WBParaSite" id="PSU_v2.g8625.t1">
    <property type="protein sequence ID" value="PSU_v2.g8625.t1"/>
    <property type="gene ID" value="PSU_v2.g8625"/>
</dbReference>
<dbReference type="GO" id="GO:0051990">
    <property type="term" value="F:(R)-2-hydroxyglutarate dehydrogenase activity"/>
    <property type="evidence" value="ECO:0007669"/>
    <property type="project" value="UniProtKB-EC"/>
</dbReference>
<sequence>MEQRKITYAFFSGILECDAGYILEELDQKLSPHGFMVPLDLGAKGSCLIGGNIATCAGGVRLLRYGSMHANVLGLTVILPDEKGTIIKMGNGLRKDNTSIHSHHLFIGSEGQLGVISRCQLLLPPRPTSVNSAFLGIESFEKVTKVLRKAKTELSEILSSFELMDSETLKCLEENDGLKSVLPINPPFAVLIETSGSSKEHDSEKFSTFLESVLESGLAIDGVLAESATEASNFWRLRETAPLSVMKDGYCYKNDISLPLKHFYELTEILRERLGNKVIRVTNYGHVGDGNAHINITSKSFDKDLYKMIYPFLYEWVAEHGGSISAEHGIGRLKRPYLHLGKHPDELLLNQRLKQIFDPRGILNPYKMIDSL</sequence>
<evidence type="ECO:0000256" key="5">
    <source>
        <dbReference type="ARBA" id="ARBA00023002"/>
    </source>
</evidence>
<dbReference type="FunFam" id="1.10.45.10:FF:000001">
    <property type="entry name" value="D-lactate dehydrogenase mitochondrial"/>
    <property type="match status" value="1"/>
</dbReference>
<dbReference type="AlphaFoldDB" id="A0A914Z8H4"/>
<evidence type="ECO:0000256" key="1">
    <source>
        <dbReference type="ARBA" id="ARBA00001974"/>
    </source>
</evidence>